<proteinExistence type="predicted"/>
<evidence type="ECO:0000313" key="3">
    <source>
        <dbReference type="Proteomes" id="UP000489600"/>
    </source>
</evidence>
<organism evidence="2 3">
    <name type="scientific">Arabis nemorensis</name>
    <dbReference type="NCBI Taxonomy" id="586526"/>
    <lineage>
        <taxon>Eukaryota</taxon>
        <taxon>Viridiplantae</taxon>
        <taxon>Streptophyta</taxon>
        <taxon>Embryophyta</taxon>
        <taxon>Tracheophyta</taxon>
        <taxon>Spermatophyta</taxon>
        <taxon>Magnoliopsida</taxon>
        <taxon>eudicotyledons</taxon>
        <taxon>Gunneridae</taxon>
        <taxon>Pentapetalae</taxon>
        <taxon>rosids</taxon>
        <taxon>malvids</taxon>
        <taxon>Brassicales</taxon>
        <taxon>Brassicaceae</taxon>
        <taxon>Arabideae</taxon>
        <taxon>Arabis</taxon>
    </lineage>
</organism>
<gene>
    <name evidence="2" type="ORF">ANE_LOCUS25611</name>
</gene>
<name>A0A565CNI8_9BRAS</name>
<sequence length="72" mass="8159">MDSKLCPRQTTRFKRSCSHHDSKTTSTSLALREETMFNEAYELSTLATLKSAYSITAVTRNSPRHGPRTKPK</sequence>
<dbReference type="Proteomes" id="UP000489600">
    <property type="component" value="Unassembled WGS sequence"/>
</dbReference>
<evidence type="ECO:0000256" key="1">
    <source>
        <dbReference type="SAM" id="MobiDB-lite"/>
    </source>
</evidence>
<evidence type="ECO:0000313" key="2">
    <source>
        <dbReference type="EMBL" id="VVB15167.1"/>
    </source>
</evidence>
<feature type="region of interest" description="Disordered" evidence="1">
    <location>
        <begin position="1"/>
        <end position="27"/>
    </location>
</feature>
<dbReference type="AlphaFoldDB" id="A0A565CNI8"/>
<accession>A0A565CNI8</accession>
<dbReference type="EMBL" id="CABITT030000008">
    <property type="protein sequence ID" value="VVB15167.1"/>
    <property type="molecule type" value="Genomic_DNA"/>
</dbReference>
<keyword evidence="3" id="KW-1185">Reference proteome</keyword>
<comment type="caution">
    <text evidence="2">The sequence shown here is derived from an EMBL/GenBank/DDBJ whole genome shotgun (WGS) entry which is preliminary data.</text>
</comment>
<protein>
    <submittedName>
        <fullName evidence="2">Uncharacterized protein</fullName>
    </submittedName>
</protein>
<reference evidence="2" key="1">
    <citation type="submission" date="2019-07" db="EMBL/GenBank/DDBJ databases">
        <authorList>
            <person name="Dittberner H."/>
        </authorList>
    </citation>
    <scope>NUCLEOTIDE SEQUENCE [LARGE SCALE GENOMIC DNA]</scope>
</reference>